<evidence type="ECO:0000256" key="2">
    <source>
        <dbReference type="SAM" id="Phobius"/>
    </source>
</evidence>
<dbReference type="EMBL" id="JAHRIN010076653">
    <property type="protein sequence ID" value="MEQ2218236.1"/>
    <property type="molecule type" value="Genomic_DNA"/>
</dbReference>
<evidence type="ECO:0000313" key="4">
    <source>
        <dbReference type="Proteomes" id="UP001434883"/>
    </source>
</evidence>
<keyword evidence="2" id="KW-0472">Membrane</keyword>
<feature type="transmembrane region" description="Helical" evidence="2">
    <location>
        <begin position="68"/>
        <end position="85"/>
    </location>
</feature>
<keyword evidence="2" id="KW-1133">Transmembrane helix</keyword>
<organism evidence="3 4">
    <name type="scientific">Xenoophorus captivus</name>
    <dbReference type="NCBI Taxonomy" id="1517983"/>
    <lineage>
        <taxon>Eukaryota</taxon>
        <taxon>Metazoa</taxon>
        <taxon>Chordata</taxon>
        <taxon>Craniata</taxon>
        <taxon>Vertebrata</taxon>
        <taxon>Euteleostomi</taxon>
        <taxon>Actinopterygii</taxon>
        <taxon>Neopterygii</taxon>
        <taxon>Teleostei</taxon>
        <taxon>Neoteleostei</taxon>
        <taxon>Acanthomorphata</taxon>
        <taxon>Ovalentaria</taxon>
        <taxon>Atherinomorphae</taxon>
        <taxon>Cyprinodontiformes</taxon>
        <taxon>Goodeidae</taxon>
        <taxon>Xenoophorus</taxon>
    </lineage>
</organism>
<sequence>MNHKQTNHNLIISSSICPSACESLILRPSLLLMDLLLCSVMLNQGSDSGSSGSIRRSRTWKMRLRRKGWFSVSCFTGIFPVRVLVPGLEDVSPGLIFAQKEKKAANNSRYREEVLDLSSRNLKLSSDNGDLSNRLCGEQESVRMLQERLATVSKEQEEGAIVEQLHQQVVSMQAEADLLRFQLLVATQEKLGHAQEVTELHRKLREALSKVEDMQADVRRLMEEKEELHRNLQEETHILRVQNQELQQQLSELQVQDVRVHKLSQEHQNLRSRLDKVETARTQAHDQVRIRIRTKIQRDREGVKTRRDENKLDNRV</sequence>
<accession>A0ABV0SCS7</accession>
<evidence type="ECO:0000256" key="1">
    <source>
        <dbReference type="SAM" id="Coils"/>
    </source>
</evidence>
<comment type="caution">
    <text evidence="3">The sequence shown here is derived from an EMBL/GenBank/DDBJ whole genome shotgun (WGS) entry which is preliminary data.</text>
</comment>
<keyword evidence="2" id="KW-0812">Transmembrane</keyword>
<feature type="coiled-coil region" evidence="1">
    <location>
        <begin position="194"/>
        <end position="287"/>
    </location>
</feature>
<proteinExistence type="predicted"/>
<protein>
    <submittedName>
        <fullName evidence="3">Uncharacterized protein</fullName>
    </submittedName>
</protein>
<evidence type="ECO:0000313" key="3">
    <source>
        <dbReference type="EMBL" id="MEQ2218236.1"/>
    </source>
</evidence>
<dbReference type="Proteomes" id="UP001434883">
    <property type="component" value="Unassembled WGS sequence"/>
</dbReference>
<reference evidence="3 4" key="1">
    <citation type="submission" date="2021-06" db="EMBL/GenBank/DDBJ databases">
        <authorList>
            <person name="Palmer J.M."/>
        </authorList>
    </citation>
    <scope>NUCLEOTIDE SEQUENCE [LARGE SCALE GENOMIC DNA]</scope>
    <source>
        <strain evidence="3 4">XC_2019</strain>
        <tissue evidence="3">Muscle</tissue>
    </source>
</reference>
<gene>
    <name evidence="3" type="ORF">XENOCAPTIV_000385</name>
</gene>
<name>A0ABV0SCS7_9TELE</name>
<keyword evidence="1" id="KW-0175">Coiled coil</keyword>
<keyword evidence="4" id="KW-1185">Reference proteome</keyword>